<name>X0YBL9_9ZZZZ</name>
<reference evidence="1" key="1">
    <citation type="journal article" date="2014" name="Front. Microbiol.">
        <title>High frequency of phylogenetically diverse reductive dehalogenase-homologous genes in deep subseafloor sedimentary metagenomes.</title>
        <authorList>
            <person name="Kawai M."/>
            <person name="Futagami T."/>
            <person name="Toyoda A."/>
            <person name="Takaki Y."/>
            <person name="Nishi S."/>
            <person name="Hori S."/>
            <person name="Arai W."/>
            <person name="Tsubouchi T."/>
            <person name="Morono Y."/>
            <person name="Uchiyama I."/>
            <person name="Ito T."/>
            <person name="Fujiyama A."/>
            <person name="Inagaki F."/>
            <person name="Takami H."/>
        </authorList>
    </citation>
    <scope>NUCLEOTIDE SEQUENCE</scope>
    <source>
        <strain evidence="1">Expedition CK06-06</strain>
    </source>
</reference>
<gene>
    <name evidence="1" type="ORF">S01H1_76171</name>
</gene>
<evidence type="ECO:0000313" key="1">
    <source>
        <dbReference type="EMBL" id="GAG53234.1"/>
    </source>
</evidence>
<comment type="caution">
    <text evidence="1">The sequence shown here is derived from an EMBL/GenBank/DDBJ whole genome shotgun (WGS) entry which is preliminary data.</text>
</comment>
<sequence length="145" mass="15497">MSDFGELCPLFETGVFKEVLFPNVSLTDIDASVNALMGTIAASHSGRFFTFGRTVVVTGGFVRRNETSETQIVNLLHFTSVLADPTALASLSIAATGDGIDTHLWMPLEAASKTFTSDEVLGFSIATGTAISAGVWDVMVRFKEK</sequence>
<accession>X0YBL9</accession>
<dbReference type="AlphaFoldDB" id="X0YBL9"/>
<proteinExistence type="predicted"/>
<organism evidence="1">
    <name type="scientific">marine sediment metagenome</name>
    <dbReference type="NCBI Taxonomy" id="412755"/>
    <lineage>
        <taxon>unclassified sequences</taxon>
        <taxon>metagenomes</taxon>
        <taxon>ecological metagenomes</taxon>
    </lineage>
</organism>
<dbReference type="EMBL" id="BARS01051102">
    <property type="protein sequence ID" value="GAG53234.1"/>
    <property type="molecule type" value="Genomic_DNA"/>
</dbReference>
<protein>
    <submittedName>
        <fullName evidence="1">Uncharacterized protein</fullName>
    </submittedName>
</protein>